<keyword evidence="5" id="KW-1185">Reference proteome</keyword>
<gene>
    <name evidence="4" type="ORF">E4U42_006636</name>
</gene>
<feature type="non-terminal residue" evidence="4">
    <location>
        <position position="1"/>
    </location>
</feature>
<evidence type="ECO:0000256" key="1">
    <source>
        <dbReference type="ARBA" id="ARBA00012825"/>
    </source>
</evidence>
<comment type="pathway">
    <text evidence="2">Porphyrin-containing compound metabolism.</text>
</comment>
<evidence type="ECO:0000259" key="3">
    <source>
        <dbReference type="Pfam" id="PF17863"/>
    </source>
</evidence>
<evidence type="ECO:0000256" key="2">
    <source>
        <dbReference type="ARBA" id="ARBA00023444"/>
    </source>
</evidence>
<dbReference type="GO" id="GO:0016851">
    <property type="term" value="F:magnesium chelatase activity"/>
    <property type="evidence" value="ECO:0007669"/>
    <property type="project" value="UniProtKB-EC"/>
</dbReference>
<reference evidence="4" key="1">
    <citation type="journal article" date="2020" name="bioRxiv">
        <title>Whole genome comparisons of ergot fungi reveals the divergence and evolution of species within the genus Claviceps are the result of varying mechanisms driving genome evolution and host range expansion.</title>
        <authorList>
            <person name="Wyka S.A."/>
            <person name="Mondo S.J."/>
            <person name="Liu M."/>
            <person name="Dettman J."/>
            <person name="Nalam V."/>
            <person name="Broders K.D."/>
        </authorList>
    </citation>
    <scope>NUCLEOTIDE SEQUENCE</scope>
    <source>
        <strain evidence="4">CCC 489</strain>
    </source>
</reference>
<dbReference type="OrthoDB" id="5582146at2759"/>
<dbReference type="PANTHER" id="PTHR11603">
    <property type="entry name" value="AAA FAMILY ATPASE"/>
    <property type="match status" value="1"/>
</dbReference>
<dbReference type="EMBL" id="SRPY01000699">
    <property type="protein sequence ID" value="KAG5919010.1"/>
    <property type="molecule type" value="Genomic_DNA"/>
</dbReference>
<protein>
    <recommendedName>
        <fullName evidence="1">magnesium chelatase</fullName>
        <ecNumber evidence="1">6.6.1.1</ecNumber>
    </recommendedName>
</protein>
<comment type="caution">
    <text evidence="4">The sequence shown here is derived from an EMBL/GenBank/DDBJ whole genome shotgun (WGS) entry which is preliminary data.</text>
</comment>
<dbReference type="InterPro" id="IPR052041">
    <property type="entry name" value="Nucleic_acid_metab_PIN/TRAM"/>
</dbReference>
<feature type="domain" description="ChlI/MoxR AAA lid" evidence="3">
    <location>
        <begin position="147"/>
        <end position="206"/>
    </location>
</feature>
<dbReference type="PANTHER" id="PTHR11603:SF132">
    <property type="entry name" value="C2H2-TYPE DOMAIN-CONTAINING PROTEIN"/>
    <property type="match status" value="1"/>
</dbReference>
<evidence type="ECO:0000313" key="4">
    <source>
        <dbReference type="EMBL" id="KAG5919010.1"/>
    </source>
</evidence>
<dbReference type="Gene3D" id="1.10.8.80">
    <property type="entry name" value="Magnesium chelatase subunit I, C-Terminal domain"/>
    <property type="match status" value="1"/>
</dbReference>
<dbReference type="AlphaFoldDB" id="A0A8K0NGN4"/>
<sequence length="241" mass="26850">LQALDLLRTGRLFARTAVQTTPKRFLFVPILRADAPGRVSPPLTPYLNDFFVLSHWHDPLEGEGEGDESSSASSVVRRDDADPLPVHISDEVIITADEQAERSPVAKVAHGWHTKQQDINHLARLSHQVQVDIDVTRYQMNIVSFLRMHRAVHDGVTPAATRHFGKLMRCLASLHSLDYVTPALVRLAAKKTYMHRIRITAPENERSMQWGSDLDAVAALLDGVGPEHVIDDVLNTVTVPI</sequence>
<dbReference type="EC" id="6.6.1.1" evidence="1"/>
<dbReference type="InterPro" id="IPR041628">
    <property type="entry name" value="ChlI/MoxR_AAA_lid"/>
</dbReference>
<dbReference type="Pfam" id="PF17863">
    <property type="entry name" value="AAA_lid_2"/>
    <property type="match status" value="1"/>
</dbReference>
<accession>A0A8K0NGN4</accession>
<name>A0A8K0NGN4_9HYPO</name>
<dbReference type="Proteomes" id="UP000811619">
    <property type="component" value="Unassembled WGS sequence"/>
</dbReference>
<organism evidence="4 5">
    <name type="scientific">Claviceps africana</name>
    <dbReference type="NCBI Taxonomy" id="83212"/>
    <lineage>
        <taxon>Eukaryota</taxon>
        <taxon>Fungi</taxon>
        <taxon>Dikarya</taxon>
        <taxon>Ascomycota</taxon>
        <taxon>Pezizomycotina</taxon>
        <taxon>Sordariomycetes</taxon>
        <taxon>Hypocreomycetidae</taxon>
        <taxon>Hypocreales</taxon>
        <taxon>Clavicipitaceae</taxon>
        <taxon>Claviceps</taxon>
    </lineage>
</organism>
<proteinExistence type="predicted"/>
<evidence type="ECO:0000313" key="5">
    <source>
        <dbReference type="Proteomes" id="UP000811619"/>
    </source>
</evidence>